<evidence type="ECO:0000256" key="2">
    <source>
        <dbReference type="SAM" id="SignalP"/>
    </source>
</evidence>
<proteinExistence type="inferred from homology"/>
<feature type="chain" id="PRO_5046621663" evidence="2">
    <location>
        <begin position="22"/>
        <end position="323"/>
    </location>
</feature>
<comment type="caution">
    <text evidence="3">The sequence shown here is derived from an EMBL/GenBank/DDBJ whole genome shotgun (WGS) entry which is preliminary data.</text>
</comment>
<gene>
    <name evidence="3" type="ORF">IBL26_11155</name>
</gene>
<organism evidence="3 4">
    <name type="scientific">Teichococcus aerophilus</name>
    <dbReference type="NCBI Taxonomy" id="1224513"/>
    <lineage>
        <taxon>Bacteria</taxon>
        <taxon>Pseudomonadati</taxon>
        <taxon>Pseudomonadota</taxon>
        <taxon>Alphaproteobacteria</taxon>
        <taxon>Acetobacterales</taxon>
        <taxon>Roseomonadaceae</taxon>
        <taxon>Roseomonas</taxon>
    </lineage>
</organism>
<reference evidence="3 4" key="1">
    <citation type="journal article" date="2013" name="Int. J. Syst. Evol. Microbiol.">
        <title>Roseomonas aerophila sp. nov., isolated from air.</title>
        <authorList>
            <person name="Kim S.J."/>
            <person name="Weon H.Y."/>
            <person name="Ahn J.H."/>
            <person name="Hong S.B."/>
            <person name="Seok S.J."/>
            <person name="Whang K.S."/>
            <person name="Kwon S.W."/>
        </authorList>
    </citation>
    <scope>NUCLEOTIDE SEQUENCE [LARGE SCALE GENOMIC DNA]</scope>
    <source>
        <strain evidence="3 4">NBRC 108923</strain>
    </source>
</reference>
<evidence type="ECO:0000313" key="4">
    <source>
        <dbReference type="Proteomes" id="UP000626026"/>
    </source>
</evidence>
<dbReference type="InterPro" id="IPR042100">
    <property type="entry name" value="Bug_dom1"/>
</dbReference>
<dbReference type="InterPro" id="IPR005064">
    <property type="entry name" value="BUG"/>
</dbReference>
<dbReference type="Gene3D" id="3.40.190.150">
    <property type="entry name" value="Bordetella uptake gene, domain 1"/>
    <property type="match status" value="1"/>
</dbReference>
<evidence type="ECO:0000313" key="3">
    <source>
        <dbReference type="EMBL" id="MBC9207396.1"/>
    </source>
</evidence>
<dbReference type="SUPFAM" id="SSF53850">
    <property type="entry name" value="Periplasmic binding protein-like II"/>
    <property type="match status" value="1"/>
</dbReference>
<dbReference type="PANTHER" id="PTHR42928">
    <property type="entry name" value="TRICARBOXYLATE-BINDING PROTEIN"/>
    <property type="match status" value="1"/>
</dbReference>
<dbReference type="PANTHER" id="PTHR42928:SF5">
    <property type="entry name" value="BLR1237 PROTEIN"/>
    <property type="match status" value="1"/>
</dbReference>
<keyword evidence="4" id="KW-1185">Reference proteome</keyword>
<dbReference type="Gene3D" id="3.40.190.10">
    <property type="entry name" value="Periplasmic binding protein-like II"/>
    <property type="match status" value="1"/>
</dbReference>
<dbReference type="Proteomes" id="UP000626026">
    <property type="component" value="Unassembled WGS sequence"/>
</dbReference>
<dbReference type="RefSeq" id="WP_187784566.1">
    <property type="nucleotide sequence ID" value="NZ_JACTVA010000017.1"/>
</dbReference>
<feature type="signal peptide" evidence="2">
    <location>
        <begin position="1"/>
        <end position="21"/>
    </location>
</feature>
<dbReference type="Pfam" id="PF03401">
    <property type="entry name" value="TctC"/>
    <property type="match status" value="1"/>
</dbReference>
<keyword evidence="2" id="KW-0732">Signal</keyword>
<comment type="similarity">
    <text evidence="1">Belongs to the UPF0065 (bug) family.</text>
</comment>
<accession>A0ABR7RLC5</accession>
<dbReference type="PIRSF" id="PIRSF017082">
    <property type="entry name" value="YflP"/>
    <property type="match status" value="1"/>
</dbReference>
<sequence length="323" mass="34404">MKRRALLTAVPALLCTPAVRAQQPFPNRAITIIVPFAAGGSSDAITRLIAEPMGRDLGQPVVVENAGGAGGTIGAARVANARADGHTLLMHHIGHATSATLYRRLPYSVTDSFAPLGLVSDAAMTLVARRDFPATDLAGYIAEIQRQGDRLNLAHAGIGAANHLCGLLLQQTVGTAMTPVAFRGGGPALTELVAGRVDVFCDQATSTAPFIRDGNVRGYAVTAPQRVAGLDLPTTAEAGRPGLVMSTWHGLYAPANTPLEVQERLSVALRAALRDERLRQRFAELVTEPVTEERATPAYHRRFLAEEIARWRPIIQAANEYAD</sequence>
<protein>
    <submittedName>
        <fullName evidence="3">Tripartite tricarboxylate transporter substrate binding protein BugD</fullName>
    </submittedName>
</protein>
<dbReference type="EMBL" id="JACTVA010000017">
    <property type="protein sequence ID" value="MBC9207396.1"/>
    <property type="molecule type" value="Genomic_DNA"/>
</dbReference>
<evidence type="ECO:0000256" key="1">
    <source>
        <dbReference type="ARBA" id="ARBA00006987"/>
    </source>
</evidence>
<name>A0ABR7RLC5_9PROT</name>